<comment type="caution">
    <text evidence="1">The sequence shown here is derived from an EMBL/GenBank/DDBJ whole genome shotgun (WGS) entry which is preliminary data.</text>
</comment>
<dbReference type="EMBL" id="BHVU01000107">
    <property type="protein sequence ID" value="GCA93422.1"/>
    <property type="molecule type" value="Genomic_DNA"/>
</dbReference>
<dbReference type="RefSeq" id="WP_186814313.1">
    <property type="nucleotide sequence ID" value="NZ_BHVU01000107.1"/>
</dbReference>
<evidence type="ECO:0000313" key="2">
    <source>
        <dbReference type="Proteomes" id="UP000321223"/>
    </source>
</evidence>
<protein>
    <submittedName>
        <fullName evidence="1">Uncharacterized protein</fullName>
    </submittedName>
</protein>
<name>A0A510PHZ1_MICAE</name>
<dbReference type="Proteomes" id="UP000321223">
    <property type="component" value="Unassembled WGS sequence"/>
</dbReference>
<proteinExistence type="predicted"/>
<gene>
    <name evidence="1" type="ORF">MAE30S32_20740</name>
</gene>
<evidence type="ECO:0000313" key="1">
    <source>
        <dbReference type="EMBL" id="GCA93422.1"/>
    </source>
</evidence>
<accession>A0A510PHZ1</accession>
<reference evidence="1 2" key="1">
    <citation type="journal article" date="2019" name="Appl. Environ. Microbiol.">
        <title>Co-occurrence of broad and narrow host-range viruses infecting the toxic bloom-forming cyanobacterium Microcystis aeruginosa.</title>
        <authorList>
            <person name="Morimoto D."/>
            <person name="Tominaga K."/>
            <person name="Nishimura Y."/>
            <person name="Yoshida N."/>
            <person name="Kimura S."/>
            <person name="Sako Y."/>
            <person name="Yoshida T."/>
        </authorList>
    </citation>
    <scope>NUCLEOTIDE SEQUENCE [LARGE SCALE GENOMIC DNA]</scope>
    <source>
        <strain evidence="1 2">11-30S32</strain>
    </source>
</reference>
<dbReference type="AlphaFoldDB" id="A0A510PHZ1"/>
<sequence>MTQEEIKASIRQEIPEILQDREMRDDYDSGVDALGAIWEPHSEESFRDALKAILY</sequence>
<organism evidence="1 2">
    <name type="scientific">Microcystis aeruginosa 11-30S32</name>
    <dbReference type="NCBI Taxonomy" id="2358142"/>
    <lineage>
        <taxon>Bacteria</taxon>
        <taxon>Bacillati</taxon>
        <taxon>Cyanobacteriota</taxon>
        <taxon>Cyanophyceae</taxon>
        <taxon>Oscillatoriophycideae</taxon>
        <taxon>Chroococcales</taxon>
        <taxon>Microcystaceae</taxon>
        <taxon>Microcystis</taxon>
    </lineage>
</organism>